<dbReference type="RefSeq" id="WP_044193042.1">
    <property type="nucleotide sequence ID" value="NZ_JMCB01000012.1"/>
</dbReference>
<reference evidence="1 2" key="1">
    <citation type="submission" date="2014-04" db="EMBL/GenBank/DDBJ databases">
        <title>Genome assembly of Hyalangium minutum DSM 14724.</title>
        <authorList>
            <person name="Sharma G."/>
            <person name="Subramanian S."/>
        </authorList>
    </citation>
    <scope>NUCLEOTIDE SEQUENCE [LARGE SCALE GENOMIC DNA]</scope>
    <source>
        <strain evidence="1 2">DSM 14724</strain>
    </source>
</reference>
<gene>
    <name evidence="1" type="ORF">DB31_1351</name>
</gene>
<dbReference type="OrthoDB" id="5522255at2"/>
<evidence type="ECO:0000313" key="2">
    <source>
        <dbReference type="Proteomes" id="UP000028725"/>
    </source>
</evidence>
<name>A0A085WC22_9BACT</name>
<evidence type="ECO:0000313" key="1">
    <source>
        <dbReference type="EMBL" id="KFE65235.1"/>
    </source>
</evidence>
<comment type="caution">
    <text evidence="1">The sequence shown here is derived from an EMBL/GenBank/DDBJ whole genome shotgun (WGS) entry which is preliminary data.</text>
</comment>
<dbReference type="STRING" id="394096.DB31_1351"/>
<protein>
    <submittedName>
        <fullName evidence="1">Uncharacterized protein</fullName>
    </submittedName>
</protein>
<organism evidence="1 2">
    <name type="scientific">Hyalangium minutum</name>
    <dbReference type="NCBI Taxonomy" id="394096"/>
    <lineage>
        <taxon>Bacteria</taxon>
        <taxon>Pseudomonadati</taxon>
        <taxon>Myxococcota</taxon>
        <taxon>Myxococcia</taxon>
        <taxon>Myxococcales</taxon>
        <taxon>Cystobacterineae</taxon>
        <taxon>Archangiaceae</taxon>
        <taxon>Hyalangium</taxon>
    </lineage>
</organism>
<keyword evidence="2" id="KW-1185">Reference proteome</keyword>
<dbReference type="AlphaFoldDB" id="A0A085WC22"/>
<dbReference type="EMBL" id="JMCB01000012">
    <property type="protein sequence ID" value="KFE65235.1"/>
    <property type="molecule type" value="Genomic_DNA"/>
</dbReference>
<accession>A0A085WC22</accession>
<sequence>MDINSVISSAARNAKAWTADDQAKLEGVPPDQQDKLKAQMQMQKESELVTLITNLMKQMHETRMSVIRNIG</sequence>
<proteinExistence type="predicted"/>
<dbReference type="Proteomes" id="UP000028725">
    <property type="component" value="Unassembled WGS sequence"/>
</dbReference>